<dbReference type="Pfam" id="PF16906">
    <property type="entry name" value="Ribosomal_L26"/>
    <property type="match status" value="1"/>
</dbReference>
<accession>A0A0F8ZWC5</accession>
<dbReference type="GO" id="GO:0003735">
    <property type="term" value="F:structural constituent of ribosome"/>
    <property type="evidence" value="ECO:0007669"/>
    <property type="project" value="InterPro"/>
</dbReference>
<evidence type="ECO:0000313" key="5">
    <source>
        <dbReference type="EMBL" id="KKK64251.1"/>
    </source>
</evidence>
<dbReference type="AlphaFoldDB" id="A0A0F8ZWC5"/>
<reference evidence="5" key="1">
    <citation type="journal article" date="2015" name="Nature">
        <title>Complex archaea that bridge the gap between prokaryotes and eukaryotes.</title>
        <authorList>
            <person name="Spang A."/>
            <person name="Saw J.H."/>
            <person name="Jorgensen S.L."/>
            <person name="Zaremba-Niedzwiedzka K."/>
            <person name="Martijn J."/>
            <person name="Lind A.E."/>
            <person name="van Eijk R."/>
            <person name="Schleper C."/>
            <person name="Guy L."/>
            <person name="Ettema T.J."/>
        </authorList>
    </citation>
    <scope>NUCLEOTIDE SEQUENCE</scope>
</reference>
<organism evidence="5">
    <name type="scientific">marine sediment metagenome</name>
    <dbReference type="NCBI Taxonomy" id="412755"/>
    <lineage>
        <taxon>unclassified sequences</taxon>
        <taxon>metagenomes</taxon>
        <taxon>ecological metagenomes</taxon>
    </lineage>
</organism>
<keyword evidence="2" id="KW-0689">Ribosomal protein</keyword>
<evidence type="ECO:0000259" key="4">
    <source>
        <dbReference type="SMART" id="SM00739"/>
    </source>
</evidence>
<dbReference type="SMART" id="SM00739">
    <property type="entry name" value="KOW"/>
    <property type="match status" value="1"/>
</dbReference>
<dbReference type="Gene3D" id="2.30.30.30">
    <property type="match status" value="1"/>
</dbReference>
<evidence type="ECO:0000256" key="3">
    <source>
        <dbReference type="ARBA" id="ARBA00023274"/>
    </source>
</evidence>
<dbReference type="InterPro" id="IPR014722">
    <property type="entry name" value="Rib_uL2_dom2"/>
</dbReference>
<gene>
    <name evidence="5" type="ORF">LCGC14_2986090</name>
</gene>
<name>A0A0F8ZWC5_9ZZZZ</name>
<keyword evidence="3" id="KW-0687">Ribonucleoprotein</keyword>
<feature type="domain" description="KOW" evidence="4">
    <location>
        <begin position="45"/>
        <end position="72"/>
    </location>
</feature>
<dbReference type="SUPFAM" id="SSF50104">
    <property type="entry name" value="Translation proteins SH3-like domain"/>
    <property type="match status" value="1"/>
</dbReference>
<evidence type="ECO:0000256" key="2">
    <source>
        <dbReference type="ARBA" id="ARBA00022980"/>
    </source>
</evidence>
<dbReference type="PANTHER" id="PTHR11143">
    <property type="entry name" value="60S RIBOSOMAL PROTEIN L26 FAMILY MEMBER"/>
    <property type="match status" value="1"/>
</dbReference>
<dbReference type="Pfam" id="PF00467">
    <property type="entry name" value="KOW"/>
    <property type="match status" value="1"/>
</dbReference>
<dbReference type="InterPro" id="IPR005824">
    <property type="entry name" value="KOW"/>
</dbReference>
<dbReference type="GO" id="GO:0015934">
    <property type="term" value="C:large ribosomal subunit"/>
    <property type="evidence" value="ECO:0007669"/>
    <property type="project" value="InterPro"/>
</dbReference>
<dbReference type="NCBIfam" id="TIGR01080">
    <property type="entry name" value="rplX_A_E"/>
    <property type="match status" value="1"/>
</dbReference>
<dbReference type="InterPro" id="IPR008991">
    <property type="entry name" value="Translation_prot_SH3-like_sf"/>
</dbReference>
<dbReference type="GO" id="GO:0006412">
    <property type="term" value="P:translation"/>
    <property type="evidence" value="ECO:0007669"/>
    <property type="project" value="InterPro"/>
</dbReference>
<comment type="similarity">
    <text evidence="1">Belongs to the universal ribosomal protein uL24 family.</text>
</comment>
<dbReference type="EMBL" id="LAZR01061106">
    <property type="protein sequence ID" value="KKK64251.1"/>
    <property type="molecule type" value="Genomic_DNA"/>
</dbReference>
<evidence type="ECO:0000256" key="1">
    <source>
        <dbReference type="ARBA" id="ARBA00010618"/>
    </source>
</evidence>
<protein>
    <recommendedName>
        <fullName evidence="4">KOW domain-containing protein</fullName>
    </recommendedName>
</protein>
<sequence>MKVKSTKPGKQRKALNNYQNHQRSKLFSVRVADFLKEEYGVRTLPVRVGDQVRITVGEFKSFEGEVLEVTKDLRCKIKEAQFEKADGTQFHPAIHSSNLVITRFLKEKKMDPWRAKMIERKAVYGFTEEELSGPKKEKEEAK</sequence>
<comment type="caution">
    <text evidence="5">The sequence shown here is derived from an EMBL/GenBank/DDBJ whole genome shotgun (WGS) entry which is preliminary data.</text>
</comment>
<dbReference type="InterPro" id="IPR005756">
    <property type="entry name" value="Ribosomal_uL24_euk/arc"/>
</dbReference>
<proteinExistence type="inferred from homology"/>